<accession>A0A127Z5N1</accession>
<name>A0A127Z5N1_9BASI</name>
<dbReference type="InterPro" id="IPR007867">
    <property type="entry name" value="GMC_OxRtase_C"/>
</dbReference>
<feature type="active site" description="Proton donor" evidence="4">
    <location>
        <position position="568"/>
    </location>
</feature>
<organism evidence="8">
    <name type="scientific">Sporisorium scitamineum</name>
    <dbReference type="NCBI Taxonomy" id="49012"/>
    <lineage>
        <taxon>Eukaryota</taxon>
        <taxon>Fungi</taxon>
        <taxon>Dikarya</taxon>
        <taxon>Basidiomycota</taxon>
        <taxon>Ustilaginomycotina</taxon>
        <taxon>Ustilaginomycetes</taxon>
        <taxon>Ustilaginales</taxon>
        <taxon>Ustilaginaceae</taxon>
        <taxon>Sporisorium</taxon>
    </lineage>
</organism>
<dbReference type="Gene3D" id="3.30.560.10">
    <property type="entry name" value="Glucose Oxidase, domain 3"/>
    <property type="match status" value="1"/>
</dbReference>
<dbReference type="Pfam" id="PF00732">
    <property type="entry name" value="GMC_oxred_N"/>
    <property type="match status" value="1"/>
</dbReference>
<keyword evidence="5" id="KW-0274">FAD</keyword>
<dbReference type="InterPro" id="IPR012132">
    <property type="entry name" value="GMC_OxRdtase"/>
</dbReference>
<dbReference type="PANTHER" id="PTHR11552:SF138">
    <property type="entry name" value="DEHYDROGENASE PKFF-RELATED"/>
    <property type="match status" value="1"/>
</dbReference>
<dbReference type="AlphaFoldDB" id="A0A127Z5N1"/>
<dbReference type="SUPFAM" id="SSF51905">
    <property type="entry name" value="FAD/NAD(P)-binding domain"/>
    <property type="match status" value="1"/>
</dbReference>
<feature type="active site" description="Proton acceptor" evidence="4">
    <location>
        <position position="611"/>
    </location>
</feature>
<dbReference type="Pfam" id="PF05199">
    <property type="entry name" value="GMC_oxred_C"/>
    <property type="match status" value="1"/>
</dbReference>
<reference evidence="8" key="1">
    <citation type="submission" date="2014-06" db="EMBL/GenBank/DDBJ databases">
        <authorList>
            <person name="Ju J."/>
            <person name="Zhang J."/>
        </authorList>
    </citation>
    <scope>NUCLEOTIDE SEQUENCE</scope>
    <source>
        <strain evidence="8">SscI8</strain>
    </source>
</reference>
<dbReference type="GO" id="GO:0016614">
    <property type="term" value="F:oxidoreductase activity, acting on CH-OH group of donors"/>
    <property type="evidence" value="ECO:0007669"/>
    <property type="project" value="InterPro"/>
</dbReference>
<keyword evidence="6" id="KW-0732">Signal</keyword>
<evidence type="ECO:0000256" key="1">
    <source>
        <dbReference type="ARBA" id="ARBA00001974"/>
    </source>
</evidence>
<feature type="chain" id="PRO_5007281136" evidence="6">
    <location>
        <begin position="24"/>
        <end position="632"/>
    </location>
</feature>
<dbReference type="GO" id="GO:0050660">
    <property type="term" value="F:flavin adenine dinucleotide binding"/>
    <property type="evidence" value="ECO:0007669"/>
    <property type="project" value="InterPro"/>
</dbReference>
<sequence>MTLAVFRLAIVAGLFASFSAVSSRPIDEYQLRRRLLSPSASLTDTYDYIVVGGGTSGMTLAGRLSENKNVTVAVLEAGIDYRSNIINQQLVDTPGYDVFGVGAAPSESFVNAPIDWNFITEGEPGYDNRKVHYARGKCVGGSSARNFMLYHRPPKQAQQTWVQLTGDSQWSFDNTLPYYQKTFTAFGPRHEFRKDNPPAEYNPAAFPGSGPVSVGFPNYAQPFSGPLLNSLNEVGVPTTDDMSSGNILGAQYSTLTVEKTNGKRATSRSFYDQAITEKRTNLNVIFQALAKKVVFDTSGSTPKAVAVDYTLPLGVKKTIKARKEIIISAGAFQSPQLLMVSGIGPADQLKAQSIPVLVNNSNVGQHMQDHVFFGPTYTVNVDTPTKEANDPVFLASSIAEFNAANQGIFTNNVADLIAFEKWNNTFLDSIQAGQLKSNPSDWPEIEYLSGPGFIGDFSNLVINNFVKGLTLQQFASLLVAIVAPVSEGSVTLKSADTSDLPAIRPNWLSSPVDQQVAIAAFKRARAVFNANAMKSTRTSNTESFPGLDVATDEQILATIRKNLMTVWHAASTCRMAKNAQSGVLDSNFKVFGVDALRVVDASSFPRLLPGHPQAVCYMIAERAADILLAANK</sequence>
<dbReference type="OrthoDB" id="269227at2759"/>
<evidence type="ECO:0000256" key="2">
    <source>
        <dbReference type="ARBA" id="ARBA00010790"/>
    </source>
</evidence>
<dbReference type="PANTHER" id="PTHR11552">
    <property type="entry name" value="GLUCOSE-METHANOL-CHOLINE GMC OXIDOREDUCTASE"/>
    <property type="match status" value="1"/>
</dbReference>
<dbReference type="InterPro" id="IPR036188">
    <property type="entry name" value="FAD/NAD-bd_sf"/>
</dbReference>
<feature type="binding site" evidence="5">
    <location>
        <begin position="567"/>
        <end position="568"/>
    </location>
    <ligand>
        <name>FAD</name>
        <dbReference type="ChEBI" id="CHEBI:57692"/>
    </ligand>
</feature>
<feature type="binding site" evidence="5">
    <location>
        <begin position="612"/>
        <end position="613"/>
    </location>
    <ligand>
        <name>FAD</name>
        <dbReference type="ChEBI" id="CHEBI:57692"/>
    </ligand>
</feature>
<dbReference type="InterPro" id="IPR000172">
    <property type="entry name" value="GMC_OxRdtase_N"/>
</dbReference>
<feature type="signal peptide" evidence="6">
    <location>
        <begin position="1"/>
        <end position="23"/>
    </location>
</feature>
<dbReference type="PROSITE" id="PS00624">
    <property type="entry name" value="GMC_OXRED_2"/>
    <property type="match status" value="1"/>
</dbReference>
<evidence type="ECO:0000256" key="5">
    <source>
        <dbReference type="PIRSR" id="PIRSR000137-2"/>
    </source>
</evidence>
<keyword evidence="3" id="KW-0325">Glycoprotein</keyword>
<gene>
    <name evidence="8" type="ORF">SPSC_04290</name>
</gene>
<protein>
    <submittedName>
        <fullName evidence="8">Related to versicolorin b synthase</fullName>
    </submittedName>
</protein>
<evidence type="ECO:0000256" key="3">
    <source>
        <dbReference type="ARBA" id="ARBA00023180"/>
    </source>
</evidence>
<evidence type="ECO:0000313" key="8">
    <source>
        <dbReference type="EMBL" id="CDR88463.1"/>
    </source>
</evidence>
<feature type="binding site" evidence="5">
    <location>
        <begin position="55"/>
        <end position="56"/>
    </location>
    <ligand>
        <name>FAD</name>
        <dbReference type="ChEBI" id="CHEBI:57692"/>
    </ligand>
</feature>
<evidence type="ECO:0000259" key="7">
    <source>
        <dbReference type="PROSITE" id="PS00624"/>
    </source>
</evidence>
<dbReference type="PIRSF" id="PIRSF000137">
    <property type="entry name" value="Alcohol_oxidase"/>
    <property type="match status" value="1"/>
</dbReference>
<evidence type="ECO:0000256" key="6">
    <source>
        <dbReference type="SAM" id="SignalP"/>
    </source>
</evidence>
<dbReference type="SUPFAM" id="SSF54373">
    <property type="entry name" value="FAD-linked reductases, C-terminal domain"/>
    <property type="match status" value="1"/>
</dbReference>
<dbReference type="Gene3D" id="3.50.50.60">
    <property type="entry name" value="FAD/NAD(P)-binding domain"/>
    <property type="match status" value="1"/>
</dbReference>
<feature type="domain" description="Glucose-methanol-choline oxidoreductase N-terminal" evidence="7">
    <location>
        <begin position="330"/>
        <end position="344"/>
    </location>
</feature>
<dbReference type="GO" id="GO:0044550">
    <property type="term" value="P:secondary metabolite biosynthetic process"/>
    <property type="evidence" value="ECO:0007669"/>
    <property type="project" value="TreeGrafter"/>
</dbReference>
<comment type="cofactor">
    <cofactor evidence="1 5">
        <name>FAD</name>
        <dbReference type="ChEBI" id="CHEBI:57692"/>
    </cofactor>
</comment>
<comment type="similarity">
    <text evidence="2">Belongs to the GMC oxidoreductase family.</text>
</comment>
<evidence type="ECO:0000256" key="4">
    <source>
        <dbReference type="PIRSR" id="PIRSR000137-1"/>
    </source>
</evidence>
<proteinExistence type="inferred from homology"/>
<keyword evidence="5" id="KW-0285">Flavoprotein</keyword>
<dbReference type="EMBL" id="LK056678">
    <property type="protein sequence ID" value="CDR88463.1"/>
    <property type="molecule type" value="Genomic_DNA"/>
</dbReference>